<keyword evidence="2" id="KW-1185">Reference proteome</keyword>
<dbReference type="RefSeq" id="WP_349590160.1">
    <property type="nucleotide sequence ID" value="NZ_JBEFLD010000009.1"/>
</dbReference>
<accession>A0ABV1M7L7</accession>
<name>A0ABV1M7L7_9NEIS</name>
<evidence type="ECO:0000313" key="1">
    <source>
        <dbReference type="EMBL" id="MEQ6292207.1"/>
    </source>
</evidence>
<evidence type="ECO:0000313" key="2">
    <source>
        <dbReference type="Proteomes" id="UP001433638"/>
    </source>
</evidence>
<dbReference type="InterPro" id="IPR004929">
    <property type="entry name" value="I-spanin"/>
</dbReference>
<proteinExistence type="predicted"/>
<dbReference type="Pfam" id="PF03245">
    <property type="entry name" value="Phage_lysis"/>
    <property type="match status" value="1"/>
</dbReference>
<organism evidence="1 2">
    <name type="scientific">Vogesella oryzagri</name>
    <dbReference type="NCBI Taxonomy" id="3160864"/>
    <lineage>
        <taxon>Bacteria</taxon>
        <taxon>Pseudomonadati</taxon>
        <taxon>Pseudomonadota</taxon>
        <taxon>Betaproteobacteria</taxon>
        <taxon>Neisseriales</taxon>
        <taxon>Chromobacteriaceae</taxon>
        <taxon>Vogesella</taxon>
    </lineage>
</organism>
<reference evidence="1" key="1">
    <citation type="submission" date="2024-06" db="EMBL/GenBank/DDBJ databases">
        <title>Genome sequence of Vogesella sp. MAHUQ-64.</title>
        <authorList>
            <person name="Huq M.A."/>
        </authorList>
    </citation>
    <scope>NUCLEOTIDE SEQUENCE</scope>
    <source>
        <strain evidence="1">MAHUQ-64</strain>
    </source>
</reference>
<dbReference type="EMBL" id="JBEFLD010000009">
    <property type="protein sequence ID" value="MEQ6292207.1"/>
    <property type="molecule type" value="Genomic_DNA"/>
</dbReference>
<protein>
    <submittedName>
        <fullName evidence="1">Lysis system i-spanin subunit Rz</fullName>
    </submittedName>
</protein>
<dbReference type="Proteomes" id="UP001433638">
    <property type="component" value="Unassembled WGS sequence"/>
</dbReference>
<gene>
    <name evidence="1" type="ORF">ABNW52_16450</name>
</gene>
<sequence>MINSKLVPAIVVMLLLGLSHGLTYRSGQRAERQVWQLKTTTSERDNTATINDLQQQLRRKESAASSALLAAETRYREGLLNVQAEKNRILSDAAAGRLRLSVPVKPANCPAASAAANVAEDGADPAPRAELSDSATEFLVGLASEADAVAVELNRCADRKFLGLERNDF</sequence>
<comment type="caution">
    <text evidence="1">The sequence shown here is derived from an EMBL/GenBank/DDBJ whole genome shotgun (WGS) entry which is preliminary data.</text>
</comment>